<dbReference type="SMART" id="SM00220">
    <property type="entry name" value="S_TKc"/>
    <property type="match status" value="1"/>
</dbReference>
<dbReference type="Gene3D" id="1.10.510.10">
    <property type="entry name" value="Transferase(Phosphotransferase) domain 1"/>
    <property type="match status" value="1"/>
</dbReference>
<keyword evidence="5" id="KW-0418">Kinase</keyword>
<dbReference type="RefSeq" id="WP_285607355.1">
    <property type="nucleotide sequence ID" value="NZ_BSSD01000001.1"/>
</dbReference>
<dbReference type="GO" id="GO:0004674">
    <property type="term" value="F:protein serine/threonine kinase activity"/>
    <property type="evidence" value="ECO:0007669"/>
    <property type="project" value="UniProtKB-KW"/>
</dbReference>
<sequence>MRDETGRYRIERKLGEGGMGVVYLARDTLLNDRPVALKVLSPAALANPDLRERFVRECEVAANIDHPNVLPVHDYSVGDHPYIAMRYVEGVNLHAELERLGSLPPRRAVDIVEQVAAGLDAAHRQELRHRDVKPSNILLEAGARRGSDHAWLFDWGIAQTIEAQPLTRADVIVGTVHYVAPERLRDGASDHRADIYALAVVLYECLAGRRPFVGRDVAVLMAHLGQQPPPLPPHIGPELRAVVFKGLAKNPDDRFQSAGDFAAAAHAALEAEREREIRGHGRSDRMRSRRAITWTEIAAALAGLLAGVVLGLAGVIPTAQLALVLPVLAVGGALIAFGARGLTASDEHDAPPDAPPRPDDGTWTGGVPDHRP</sequence>
<dbReference type="AlphaFoldDB" id="A0A9W6QG65"/>
<evidence type="ECO:0000313" key="11">
    <source>
        <dbReference type="EMBL" id="GLW89843.1"/>
    </source>
</evidence>
<dbReference type="PROSITE" id="PS00107">
    <property type="entry name" value="PROTEIN_KINASE_ATP"/>
    <property type="match status" value="1"/>
</dbReference>
<keyword evidence="9" id="KW-1133">Transmembrane helix</keyword>
<feature type="compositionally biased region" description="Basic and acidic residues" evidence="8">
    <location>
        <begin position="345"/>
        <end position="360"/>
    </location>
</feature>
<evidence type="ECO:0000256" key="4">
    <source>
        <dbReference type="ARBA" id="ARBA00022741"/>
    </source>
</evidence>
<feature type="transmembrane region" description="Helical" evidence="9">
    <location>
        <begin position="319"/>
        <end position="339"/>
    </location>
</feature>
<dbReference type="EMBL" id="BSSD01000001">
    <property type="protein sequence ID" value="GLW89843.1"/>
    <property type="molecule type" value="Genomic_DNA"/>
</dbReference>
<gene>
    <name evidence="11" type="ORF">Aglo03_06590</name>
</gene>
<keyword evidence="9" id="KW-0812">Transmembrane</keyword>
<dbReference type="CDD" id="cd14014">
    <property type="entry name" value="STKc_PknB_like"/>
    <property type="match status" value="1"/>
</dbReference>
<feature type="transmembrane region" description="Helical" evidence="9">
    <location>
        <begin position="291"/>
        <end position="313"/>
    </location>
</feature>
<comment type="caution">
    <text evidence="11">The sequence shown here is derived from an EMBL/GenBank/DDBJ whole genome shotgun (WGS) entry which is preliminary data.</text>
</comment>
<dbReference type="PANTHER" id="PTHR43289:SF6">
    <property type="entry name" value="SERINE_THREONINE-PROTEIN KINASE NEKL-3"/>
    <property type="match status" value="1"/>
</dbReference>
<dbReference type="PROSITE" id="PS00108">
    <property type="entry name" value="PROTEIN_KINASE_ST"/>
    <property type="match status" value="1"/>
</dbReference>
<dbReference type="SUPFAM" id="SSF56112">
    <property type="entry name" value="Protein kinase-like (PK-like)"/>
    <property type="match status" value="1"/>
</dbReference>
<dbReference type="GO" id="GO:0005524">
    <property type="term" value="F:ATP binding"/>
    <property type="evidence" value="ECO:0007669"/>
    <property type="project" value="UniProtKB-UniRule"/>
</dbReference>
<feature type="domain" description="Protein kinase" evidence="10">
    <location>
        <begin position="8"/>
        <end position="269"/>
    </location>
</feature>
<dbReference type="PROSITE" id="PS50011">
    <property type="entry name" value="PROTEIN_KINASE_DOM"/>
    <property type="match status" value="1"/>
</dbReference>
<evidence type="ECO:0000313" key="12">
    <source>
        <dbReference type="Proteomes" id="UP001165042"/>
    </source>
</evidence>
<feature type="region of interest" description="Disordered" evidence="8">
    <location>
        <begin position="345"/>
        <end position="372"/>
    </location>
</feature>
<dbReference type="PANTHER" id="PTHR43289">
    <property type="entry name" value="MITOGEN-ACTIVATED PROTEIN KINASE KINASE KINASE 20-RELATED"/>
    <property type="match status" value="1"/>
</dbReference>
<keyword evidence="2" id="KW-0723">Serine/threonine-protein kinase</keyword>
<reference evidence="11" key="1">
    <citation type="submission" date="2023-02" db="EMBL/GenBank/DDBJ databases">
        <title>Actinokineospora globicatena NBRC 15670.</title>
        <authorList>
            <person name="Ichikawa N."/>
            <person name="Sato H."/>
            <person name="Tonouchi N."/>
        </authorList>
    </citation>
    <scope>NUCLEOTIDE SEQUENCE</scope>
    <source>
        <strain evidence="11">NBRC 15670</strain>
    </source>
</reference>
<evidence type="ECO:0000256" key="3">
    <source>
        <dbReference type="ARBA" id="ARBA00022679"/>
    </source>
</evidence>
<feature type="binding site" evidence="7">
    <location>
        <position position="38"/>
    </location>
    <ligand>
        <name>ATP</name>
        <dbReference type="ChEBI" id="CHEBI:30616"/>
    </ligand>
</feature>
<evidence type="ECO:0000259" key="10">
    <source>
        <dbReference type="PROSITE" id="PS50011"/>
    </source>
</evidence>
<name>A0A9W6QG65_9PSEU</name>
<evidence type="ECO:0000256" key="5">
    <source>
        <dbReference type="ARBA" id="ARBA00022777"/>
    </source>
</evidence>
<dbReference type="InterPro" id="IPR017441">
    <property type="entry name" value="Protein_kinase_ATP_BS"/>
</dbReference>
<evidence type="ECO:0000256" key="2">
    <source>
        <dbReference type="ARBA" id="ARBA00022527"/>
    </source>
</evidence>
<dbReference type="EC" id="2.7.11.1" evidence="1"/>
<keyword evidence="12" id="KW-1185">Reference proteome</keyword>
<evidence type="ECO:0000256" key="6">
    <source>
        <dbReference type="ARBA" id="ARBA00022840"/>
    </source>
</evidence>
<evidence type="ECO:0000256" key="9">
    <source>
        <dbReference type="SAM" id="Phobius"/>
    </source>
</evidence>
<dbReference type="InterPro" id="IPR000719">
    <property type="entry name" value="Prot_kinase_dom"/>
</dbReference>
<evidence type="ECO:0000256" key="1">
    <source>
        <dbReference type="ARBA" id="ARBA00012513"/>
    </source>
</evidence>
<dbReference type="Gene3D" id="3.30.200.20">
    <property type="entry name" value="Phosphorylase Kinase, domain 1"/>
    <property type="match status" value="1"/>
</dbReference>
<keyword evidence="4 7" id="KW-0547">Nucleotide-binding</keyword>
<proteinExistence type="predicted"/>
<keyword evidence="3" id="KW-0808">Transferase</keyword>
<dbReference type="InterPro" id="IPR011009">
    <property type="entry name" value="Kinase-like_dom_sf"/>
</dbReference>
<dbReference type="InterPro" id="IPR008271">
    <property type="entry name" value="Ser/Thr_kinase_AS"/>
</dbReference>
<accession>A0A9W6QG65</accession>
<evidence type="ECO:0000256" key="8">
    <source>
        <dbReference type="SAM" id="MobiDB-lite"/>
    </source>
</evidence>
<organism evidence="11 12">
    <name type="scientific">Actinokineospora globicatena</name>
    <dbReference type="NCBI Taxonomy" id="103729"/>
    <lineage>
        <taxon>Bacteria</taxon>
        <taxon>Bacillati</taxon>
        <taxon>Actinomycetota</taxon>
        <taxon>Actinomycetes</taxon>
        <taxon>Pseudonocardiales</taxon>
        <taxon>Pseudonocardiaceae</taxon>
        <taxon>Actinokineospora</taxon>
    </lineage>
</organism>
<keyword evidence="9" id="KW-0472">Membrane</keyword>
<dbReference type="Pfam" id="PF00069">
    <property type="entry name" value="Pkinase"/>
    <property type="match status" value="1"/>
</dbReference>
<keyword evidence="6 7" id="KW-0067">ATP-binding</keyword>
<evidence type="ECO:0000256" key="7">
    <source>
        <dbReference type="PROSITE-ProRule" id="PRU10141"/>
    </source>
</evidence>
<protein>
    <recommendedName>
        <fullName evidence="1">non-specific serine/threonine protein kinase</fullName>
        <ecNumber evidence="1">2.7.11.1</ecNumber>
    </recommendedName>
</protein>
<dbReference type="Proteomes" id="UP001165042">
    <property type="component" value="Unassembled WGS sequence"/>
</dbReference>